<protein>
    <submittedName>
        <fullName evidence="1">Uncharacterized protein</fullName>
    </submittedName>
</protein>
<organism evidence="1 2">
    <name type="scientific">Streptococcus infantis</name>
    <dbReference type="NCBI Taxonomy" id="68892"/>
    <lineage>
        <taxon>Bacteria</taxon>
        <taxon>Bacillati</taxon>
        <taxon>Bacillota</taxon>
        <taxon>Bacilli</taxon>
        <taxon>Lactobacillales</taxon>
        <taxon>Streptococcaceae</taxon>
        <taxon>Streptococcus</taxon>
    </lineage>
</organism>
<accession>A0A0F2DWZ1</accession>
<dbReference type="PATRIC" id="fig|28037.216.peg.1513"/>
<gene>
    <name evidence="1" type="ORF">TZ94_01552</name>
</gene>
<sequence length="130" mass="15540">MNKKYKVSPEYIRLFLGLLHEGIDSKLEDLSGLNLVNRDSVKRLVKEYLYPEYQNFTISTQFRIKESLRFGLNFWTEERLHDQFPSTDAAFEIPQQMTAKELYKQIWDDMFNNEDVTISDITKYQESNQN</sequence>
<dbReference type="EMBL" id="JYGT01000010">
    <property type="protein sequence ID" value="KJQ74031.1"/>
    <property type="molecule type" value="Genomic_DNA"/>
</dbReference>
<comment type="caution">
    <text evidence="1">The sequence shown here is derived from an EMBL/GenBank/DDBJ whole genome shotgun (WGS) entry which is preliminary data.</text>
</comment>
<reference evidence="1 2" key="1">
    <citation type="submission" date="2015-02" db="EMBL/GenBank/DDBJ databases">
        <title>Evolution of amylase-binding proteins of oral streptococcal species.</title>
        <authorList>
            <person name="Haase E.M."/>
        </authorList>
    </citation>
    <scope>NUCLEOTIDE SEQUENCE [LARGE SCALE GENOMIC DNA]</scope>
    <source>
        <strain evidence="1 2">UC921A</strain>
    </source>
</reference>
<dbReference type="Proteomes" id="UP000033489">
    <property type="component" value="Unassembled WGS sequence"/>
</dbReference>
<evidence type="ECO:0000313" key="1">
    <source>
        <dbReference type="EMBL" id="KJQ74031.1"/>
    </source>
</evidence>
<evidence type="ECO:0000313" key="2">
    <source>
        <dbReference type="Proteomes" id="UP000033489"/>
    </source>
</evidence>
<name>A0A0F2DWZ1_9STRE</name>
<dbReference type="RefSeq" id="WP_045615752.1">
    <property type="nucleotide sequence ID" value="NZ_JYGT01000010.1"/>
</dbReference>
<proteinExistence type="predicted"/>
<dbReference type="AlphaFoldDB" id="A0A0F2DWZ1"/>
<dbReference type="OrthoDB" id="8607340at2"/>